<dbReference type="GO" id="GO:0000028">
    <property type="term" value="P:ribosomal small subunit assembly"/>
    <property type="evidence" value="ECO:0007669"/>
    <property type="project" value="TreeGrafter"/>
</dbReference>
<dbReference type="GO" id="GO:0003723">
    <property type="term" value="F:RNA binding"/>
    <property type="evidence" value="ECO:0007669"/>
    <property type="project" value="TreeGrafter"/>
</dbReference>
<comment type="similarity">
    <text evidence="1">Belongs to the eukaryotic ribosomal protein eS19 family.</text>
</comment>
<dbReference type="GO" id="GO:0006412">
    <property type="term" value="P:translation"/>
    <property type="evidence" value="ECO:0007669"/>
    <property type="project" value="InterPro"/>
</dbReference>
<sequence>MNEKLKMASKSITVKDVAPNDFIAHYAKFLKKTGRVKVPKWVDIVKTAHFKELPPANPDWLYVRIASLARKVYITGNEGVGSFRRIYGGKERFGNSPNHTSIACGAVIRYALKQLAQLKVVEVDKTKGGRKITSTGRRDLDRIANN</sequence>
<dbReference type="FunFam" id="1.10.10.10:FF:000118">
    <property type="entry name" value="40S ribosomal protein S19"/>
    <property type="match status" value="1"/>
</dbReference>
<keyword evidence="2 4" id="KW-0689">Ribosomal protein</keyword>
<dbReference type="InterPro" id="IPR001266">
    <property type="entry name" value="Ribosomal_eS19"/>
</dbReference>
<reference evidence="5" key="1">
    <citation type="journal article" date="2011" name="Genome Res.">
        <title>Phylogeny-wide analysis of social amoeba genomes highlights ancient origins for complex intercellular communication.</title>
        <authorList>
            <person name="Heidel A.J."/>
            <person name="Lawal H.M."/>
            <person name="Felder M."/>
            <person name="Schilde C."/>
            <person name="Helps N.R."/>
            <person name="Tunggal B."/>
            <person name="Rivero F."/>
            <person name="John U."/>
            <person name="Schleicher M."/>
            <person name="Eichinger L."/>
            <person name="Platzer M."/>
            <person name="Noegel A.A."/>
            <person name="Schaap P."/>
            <person name="Gloeckner G."/>
        </authorList>
    </citation>
    <scope>NUCLEOTIDE SEQUENCE [LARGE SCALE GENOMIC DNA]</scope>
    <source>
        <strain evidence="5">SH3</strain>
    </source>
</reference>
<evidence type="ECO:0000256" key="3">
    <source>
        <dbReference type="ARBA" id="ARBA00023274"/>
    </source>
</evidence>
<dbReference type="Proteomes" id="UP000007797">
    <property type="component" value="Unassembled WGS sequence"/>
</dbReference>
<dbReference type="RefSeq" id="XP_004357940.1">
    <property type="nucleotide sequence ID" value="XM_004357883.1"/>
</dbReference>
<evidence type="ECO:0000313" key="5">
    <source>
        <dbReference type="Proteomes" id="UP000007797"/>
    </source>
</evidence>
<protein>
    <submittedName>
        <fullName evidence="4">40S ribosomal protein S19</fullName>
    </submittedName>
</protein>
<dbReference type="GO" id="GO:0022627">
    <property type="term" value="C:cytosolic small ribosomal subunit"/>
    <property type="evidence" value="ECO:0007669"/>
    <property type="project" value="TreeGrafter"/>
</dbReference>
<dbReference type="PANTHER" id="PTHR11710">
    <property type="entry name" value="40S RIBOSOMAL PROTEIN S19"/>
    <property type="match status" value="1"/>
</dbReference>
<dbReference type="GeneID" id="14871783"/>
<proteinExistence type="inferred from homology"/>
<dbReference type="SUPFAM" id="SSF46785">
    <property type="entry name" value="Winged helix' DNA-binding domain"/>
    <property type="match status" value="1"/>
</dbReference>
<name>F4PXY6_CACFS</name>
<evidence type="ECO:0000313" key="4">
    <source>
        <dbReference type="EMBL" id="EGG19646.1"/>
    </source>
</evidence>
<dbReference type="SMART" id="SM01413">
    <property type="entry name" value="Ribosomal_S19e"/>
    <property type="match status" value="1"/>
</dbReference>
<accession>F4PXY6</accession>
<keyword evidence="5" id="KW-1185">Reference proteome</keyword>
<organism evidence="4 5">
    <name type="scientific">Cavenderia fasciculata</name>
    <name type="common">Slime mold</name>
    <name type="synonym">Dictyostelium fasciculatum</name>
    <dbReference type="NCBI Taxonomy" id="261658"/>
    <lineage>
        <taxon>Eukaryota</taxon>
        <taxon>Amoebozoa</taxon>
        <taxon>Evosea</taxon>
        <taxon>Eumycetozoa</taxon>
        <taxon>Dictyostelia</taxon>
        <taxon>Acytosteliales</taxon>
        <taxon>Cavenderiaceae</taxon>
        <taxon>Cavenderia</taxon>
    </lineage>
</organism>
<dbReference type="KEGG" id="dfa:DFA_00224"/>
<dbReference type="InterPro" id="IPR036390">
    <property type="entry name" value="WH_DNA-bd_sf"/>
</dbReference>
<dbReference type="STRING" id="1054147.F4PXY6"/>
<dbReference type="EMBL" id="GL883014">
    <property type="protein sequence ID" value="EGG19646.1"/>
    <property type="molecule type" value="Genomic_DNA"/>
</dbReference>
<dbReference type="PANTHER" id="PTHR11710:SF0">
    <property type="entry name" value="40S RIBOSOMAL PROTEIN S19"/>
    <property type="match status" value="1"/>
</dbReference>
<dbReference type="AlphaFoldDB" id="F4PXY6"/>
<gene>
    <name evidence="4" type="primary">rps19</name>
    <name evidence="4" type="ORF">DFA_00224</name>
</gene>
<dbReference type="OMA" id="WAPFVKT"/>
<evidence type="ECO:0000256" key="2">
    <source>
        <dbReference type="ARBA" id="ARBA00022980"/>
    </source>
</evidence>
<evidence type="ECO:0000256" key="1">
    <source>
        <dbReference type="ARBA" id="ARBA00010014"/>
    </source>
</evidence>
<dbReference type="InterPro" id="IPR036388">
    <property type="entry name" value="WH-like_DNA-bd_sf"/>
</dbReference>
<dbReference type="Gene3D" id="1.10.10.10">
    <property type="entry name" value="Winged helix-like DNA-binding domain superfamily/Winged helix DNA-binding domain"/>
    <property type="match status" value="1"/>
</dbReference>
<dbReference type="OrthoDB" id="428974at2759"/>
<keyword evidence="3" id="KW-0687">Ribonucleoprotein</keyword>
<dbReference type="GO" id="GO:0003735">
    <property type="term" value="F:structural constituent of ribosome"/>
    <property type="evidence" value="ECO:0007669"/>
    <property type="project" value="InterPro"/>
</dbReference>
<dbReference type="Pfam" id="PF01090">
    <property type="entry name" value="Ribosomal_S19e"/>
    <property type="match status" value="1"/>
</dbReference>